<keyword evidence="3" id="KW-1185">Reference proteome</keyword>
<gene>
    <name evidence="2" type="ORF">ACFONA_05855</name>
</gene>
<accession>A0ABV7SWM4</accession>
<dbReference type="EMBL" id="JBHRXP010000002">
    <property type="protein sequence ID" value="MFC3579685.1"/>
    <property type="molecule type" value="Genomic_DNA"/>
</dbReference>
<dbReference type="Gene3D" id="1.25.40.10">
    <property type="entry name" value="Tetratricopeptide repeat domain"/>
    <property type="match status" value="1"/>
</dbReference>
<evidence type="ECO:0000313" key="2">
    <source>
        <dbReference type="EMBL" id="MFC3579685.1"/>
    </source>
</evidence>
<sequence length="247" mass="25414">MILPLLLLAAQAGPPAPSLQERFDACVDLATKDPRAAAAEAGRWRLNGGGALARQCLGMAYANDGKWAAAAGEFEAAARAAELAKNKRAALYWAQSGNAWLAAKDATKARAALDAALASNTLEGLDRGEALLDRARAQVAAGDLAGARSDIDPALLDAAADPLAWLLSATLARRMDDLPRARKDIAEALQRSPDDASVQLEAGNIAAVAGDEAGAKAAWQQAATRAPASEAGKRAQAALAQFDTAKP</sequence>
<evidence type="ECO:0008006" key="4">
    <source>
        <dbReference type="Google" id="ProtNLM"/>
    </source>
</evidence>
<evidence type="ECO:0000256" key="1">
    <source>
        <dbReference type="SAM" id="MobiDB-lite"/>
    </source>
</evidence>
<feature type="region of interest" description="Disordered" evidence="1">
    <location>
        <begin position="225"/>
        <end position="247"/>
    </location>
</feature>
<dbReference type="InterPro" id="IPR011990">
    <property type="entry name" value="TPR-like_helical_dom_sf"/>
</dbReference>
<dbReference type="SUPFAM" id="SSF48452">
    <property type="entry name" value="TPR-like"/>
    <property type="match status" value="1"/>
</dbReference>
<name>A0ABV7SWM4_9SPHN</name>
<proteinExistence type="predicted"/>
<reference evidence="3" key="1">
    <citation type="journal article" date="2019" name="Int. J. Syst. Evol. Microbiol.">
        <title>The Global Catalogue of Microorganisms (GCM) 10K type strain sequencing project: providing services to taxonomists for standard genome sequencing and annotation.</title>
        <authorList>
            <consortium name="The Broad Institute Genomics Platform"/>
            <consortium name="The Broad Institute Genome Sequencing Center for Infectious Disease"/>
            <person name="Wu L."/>
            <person name="Ma J."/>
        </authorList>
    </citation>
    <scope>NUCLEOTIDE SEQUENCE [LARGE SCALE GENOMIC DNA]</scope>
    <source>
        <strain evidence="3">KCTC 42739</strain>
    </source>
</reference>
<protein>
    <recommendedName>
        <fullName evidence="4">Tetratricopeptide repeat protein</fullName>
    </recommendedName>
</protein>
<dbReference type="RefSeq" id="WP_261293420.1">
    <property type="nucleotide sequence ID" value="NZ_JANQBK010000003.1"/>
</dbReference>
<organism evidence="2 3">
    <name type="scientific">Sphingomonas hylomeconis</name>
    <dbReference type="NCBI Taxonomy" id="1395958"/>
    <lineage>
        <taxon>Bacteria</taxon>
        <taxon>Pseudomonadati</taxon>
        <taxon>Pseudomonadota</taxon>
        <taxon>Alphaproteobacteria</taxon>
        <taxon>Sphingomonadales</taxon>
        <taxon>Sphingomonadaceae</taxon>
        <taxon>Sphingomonas</taxon>
    </lineage>
</organism>
<dbReference type="Proteomes" id="UP001595713">
    <property type="component" value="Unassembled WGS sequence"/>
</dbReference>
<evidence type="ECO:0000313" key="3">
    <source>
        <dbReference type="Proteomes" id="UP001595713"/>
    </source>
</evidence>
<comment type="caution">
    <text evidence="2">The sequence shown here is derived from an EMBL/GenBank/DDBJ whole genome shotgun (WGS) entry which is preliminary data.</text>
</comment>